<dbReference type="PANTHER" id="PTHR43102:SF2">
    <property type="entry name" value="GAF DOMAIN-CONTAINING PROTEIN"/>
    <property type="match status" value="1"/>
</dbReference>
<dbReference type="AlphaFoldDB" id="A0A1V9ZB75"/>
<dbReference type="CDD" id="cd00065">
    <property type="entry name" value="FYVE_like_SF"/>
    <property type="match status" value="1"/>
</dbReference>
<proteinExistence type="predicted"/>
<accession>A0A1V9ZB75</accession>
<evidence type="ECO:0000313" key="2">
    <source>
        <dbReference type="EMBL" id="OQR95249.1"/>
    </source>
</evidence>
<organism evidence="2 3">
    <name type="scientific">Achlya hypogyna</name>
    <name type="common">Oomycete</name>
    <name type="synonym">Protoachlya hypogyna</name>
    <dbReference type="NCBI Taxonomy" id="1202772"/>
    <lineage>
        <taxon>Eukaryota</taxon>
        <taxon>Sar</taxon>
        <taxon>Stramenopiles</taxon>
        <taxon>Oomycota</taxon>
        <taxon>Saprolegniomycetes</taxon>
        <taxon>Saprolegniales</taxon>
        <taxon>Achlyaceae</taxon>
        <taxon>Achlya</taxon>
    </lineage>
</organism>
<dbReference type="Gene3D" id="3.30.40.10">
    <property type="entry name" value="Zinc/RING finger domain, C3HC4 (zinc finger)"/>
    <property type="match status" value="1"/>
</dbReference>
<keyword evidence="3" id="KW-1185">Reference proteome</keyword>
<dbReference type="Pfam" id="PF01590">
    <property type="entry name" value="GAF"/>
    <property type="match status" value="1"/>
</dbReference>
<dbReference type="SUPFAM" id="SSF55781">
    <property type="entry name" value="GAF domain-like"/>
    <property type="match status" value="1"/>
</dbReference>
<evidence type="ECO:0000313" key="3">
    <source>
        <dbReference type="Proteomes" id="UP000243579"/>
    </source>
</evidence>
<dbReference type="InterPro" id="IPR029016">
    <property type="entry name" value="GAF-like_dom_sf"/>
</dbReference>
<dbReference type="SUPFAM" id="SSF57903">
    <property type="entry name" value="FYVE/PHD zinc finger"/>
    <property type="match status" value="1"/>
</dbReference>
<sequence>MSSPACGLCMQSFHVFQRARYTCPCCLDVVCRQCSRAPAGLKDVPRAERRTCLRCAPATLVTLVPKPQPPCDVAAFLSSGGLQLRPPTPRSPVVETDDLDFNWVHPYPKAPLPADETSRLATVAALVLPDHLELLRQDTTFGILLAKAMAKTECSMASLNLVDATHAITVAAAGFVSSSPRTPRLEALSSHVVVRGQILVVADTTQDMRFRAHPVATETHAAAVVSVPLLHNGCVIGTIDLLRLTPLAAPLAPKVHSELTALAKLAAGFIVTSCKPSTESRPRRKTAPAKIESECLLVETMEALLFQSMRTSNYVQDIAASR</sequence>
<dbReference type="STRING" id="1202772.A0A1V9ZB75"/>
<comment type="caution">
    <text evidence="2">The sequence shown here is derived from an EMBL/GenBank/DDBJ whole genome shotgun (WGS) entry which is preliminary data.</text>
</comment>
<dbReference type="Gene3D" id="3.30.450.40">
    <property type="match status" value="1"/>
</dbReference>
<dbReference type="InterPro" id="IPR013083">
    <property type="entry name" value="Znf_RING/FYVE/PHD"/>
</dbReference>
<dbReference type="Proteomes" id="UP000243579">
    <property type="component" value="Unassembled WGS sequence"/>
</dbReference>
<dbReference type="OrthoDB" id="163492at2759"/>
<feature type="domain" description="GAF" evidence="1">
    <location>
        <begin position="140"/>
        <end position="251"/>
    </location>
</feature>
<evidence type="ECO:0000259" key="1">
    <source>
        <dbReference type="Pfam" id="PF01590"/>
    </source>
</evidence>
<name>A0A1V9ZB75_ACHHY</name>
<protein>
    <recommendedName>
        <fullName evidence="1">GAF domain-containing protein</fullName>
    </recommendedName>
</protein>
<dbReference type="EMBL" id="JNBR01000332">
    <property type="protein sequence ID" value="OQR95249.1"/>
    <property type="molecule type" value="Genomic_DNA"/>
</dbReference>
<dbReference type="InterPro" id="IPR011011">
    <property type="entry name" value="Znf_FYVE_PHD"/>
</dbReference>
<dbReference type="PANTHER" id="PTHR43102">
    <property type="entry name" value="SLR1143 PROTEIN"/>
    <property type="match status" value="1"/>
</dbReference>
<reference evidence="2 3" key="1">
    <citation type="journal article" date="2014" name="Genome Biol. Evol.">
        <title>The secreted proteins of Achlya hypogyna and Thraustotheca clavata identify the ancestral oomycete secretome and reveal gene acquisitions by horizontal gene transfer.</title>
        <authorList>
            <person name="Misner I."/>
            <person name="Blouin N."/>
            <person name="Leonard G."/>
            <person name="Richards T.A."/>
            <person name="Lane C.E."/>
        </authorList>
    </citation>
    <scope>NUCLEOTIDE SEQUENCE [LARGE SCALE GENOMIC DNA]</scope>
    <source>
        <strain evidence="2 3">ATCC 48635</strain>
    </source>
</reference>
<dbReference type="InterPro" id="IPR003018">
    <property type="entry name" value="GAF"/>
</dbReference>
<gene>
    <name evidence="2" type="ORF">ACHHYP_00203</name>
</gene>